<evidence type="ECO:0000313" key="6">
    <source>
        <dbReference type="Proteomes" id="UP000248057"/>
    </source>
</evidence>
<dbReference type="InterPro" id="IPR036388">
    <property type="entry name" value="WH-like_DNA-bd_sf"/>
</dbReference>
<evidence type="ECO:0000313" key="5">
    <source>
        <dbReference type="EMBL" id="PXX51919.1"/>
    </source>
</evidence>
<keyword evidence="3" id="KW-0804">Transcription</keyword>
<proteinExistence type="predicted"/>
<dbReference type="EMBL" id="QJKD01000008">
    <property type="protein sequence ID" value="PXX51919.1"/>
    <property type="molecule type" value="Genomic_DNA"/>
</dbReference>
<protein>
    <submittedName>
        <fullName evidence="5">Regulatory GntR family protein</fullName>
    </submittedName>
</protein>
<dbReference type="Gene3D" id="1.10.10.10">
    <property type="entry name" value="Winged helix-like DNA-binding domain superfamily/Winged helix DNA-binding domain"/>
    <property type="match status" value="2"/>
</dbReference>
<gene>
    <name evidence="5" type="ORF">DFR60_1082</name>
</gene>
<dbReference type="PANTHER" id="PTHR44846:SF1">
    <property type="entry name" value="MANNOSYL-D-GLYCERATE TRANSPORT_METABOLISM SYSTEM REPRESSOR MNGR-RELATED"/>
    <property type="match status" value="1"/>
</dbReference>
<dbReference type="Proteomes" id="UP000248057">
    <property type="component" value="Unassembled WGS sequence"/>
</dbReference>
<dbReference type="Pfam" id="PF00392">
    <property type="entry name" value="GntR"/>
    <property type="match status" value="1"/>
</dbReference>
<dbReference type="GO" id="GO:0003677">
    <property type="term" value="F:DNA binding"/>
    <property type="evidence" value="ECO:0007669"/>
    <property type="project" value="UniProtKB-KW"/>
</dbReference>
<dbReference type="GO" id="GO:0003700">
    <property type="term" value="F:DNA-binding transcription factor activity"/>
    <property type="evidence" value="ECO:0007669"/>
    <property type="project" value="InterPro"/>
</dbReference>
<comment type="caution">
    <text evidence="5">The sequence shown here is derived from an EMBL/GenBank/DDBJ whole genome shotgun (WGS) entry which is preliminary data.</text>
</comment>
<organism evidence="5 6">
    <name type="scientific">Hungatella effluvii</name>
    <dbReference type="NCBI Taxonomy" id="1096246"/>
    <lineage>
        <taxon>Bacteria</taxon>
        <taxon>Bacillati</taxon>
        <taxon>Bacillota</taxon>
        <taxon>Clostridia</taxon>
        <taxon>Lachnospirales</taxon>
        <taxon>Lachnospiraceae</taxon>
        <taxon>Hungatella</taxon>
    </lineage>
</organism>
<feature type="domain" description="HTH gntR-type" evidence="4">
    <location>
        <begin position="242"/>
        <end position="310"/>
    </location>
</feature>
<evidence type="ECO:0000256" key="1">
    <source>
        <dbReference type="ARBA" id="ARBA00023015"/>
    </source>
</evidence>
<dbReference type="PANTHER" id="PTHR44846">
    <property type="entry name" value="MANNOSYL-D-GLYCERATE TRANSPORT/METABOLISM SYSTEM REPRESSOR MNGR-RELATED"/>
    <property type="match status" value="1"/>
</dbReference>
<dbReference type="InterPro" id="IPR000524">
    <property type="entry name" value="Tscrpt_reg_HTH_GntR"/>
</dbReference>
<evidence type="ECO:0000259" key="4">
    <source>
        <dbReference type="PROSITE" id="PS50949"/>
    </source>
</evidence>
<accession>A0A2V3Y5V5</accession>
<sequence length="483" mass="55976">MKGSNELYRLVYDYYATRILFGFYTYGDAIPSLHKICVQFRLAVPTVRTAFTYLERDGYIQVEASRVAHVVYKAAPAQIKSNIADYFLPREDGLKDIGVAGQVLIEPLFALGLQRWEEDKWNQLREWLSNPAPDAFFMQIELYIPALSALDNRLLLNLYWEMVRYLCFPYLAKHHIVCKRSLEELGNWTKEEIIHYLKAEHFTIYHKTVDNLFSFLKTVRPNYVSNEPEPIPFQWSIYRQRPQIRYFLAANIIRGISSGIYTIGSYLPSLPQMAERYGTALSTIRRTVSLLNDLGVAASQHGKGVLICMTPQAIDFSSPDVHEMLDLYLESFQMLVYTSRSVSLFTLQSVSKAALEILTEQFRCIRKENRTYLYFEIYLAFIVKNCSSAMVRECYDKLKLFLACGYPVTLMRLKKSSLGQEYEPAVLQAVASLEAGDTEGFTDQWCEFLSRQENEARSFIMEQWRHSPNNQNIHQKAGDSHRR</sequence>
<dbReference type="GeneID" id="86062411"/>
<feature type="domain" description="HTH gntR-type" evidence="4">
    <location>
        <begin position="5"/>
        <end position="73"/>
    </location>
</feature>
<keyword evidence="2" id="KW-0238">DNA-binding</keyword>
<dbReference type="SMART" id="SM00345">
    <property type="entry name" value="HTH_GNTR"/>
    <property type="match status" value="2"/>
</dbReference>
<dbReference type="GO" id="GO:0045892">
    <property type="term" value="P:negative regulation of DNA-templated transcription"/>
    <property type="evidence" value="ECO:0007669"/>
    <property type="project" value="TreeGrafter"/>
</dbReference>
<reference evidence="5 6" key="1">
    <citation type="submission" date="2018-05" db="EMBL/GenBank/DDBJ databases">
        <title>Genomic Encyclopedia of Type Strains, Phase IV (KMG-IV): sequencing the most valuable type-strain genomes for metagenomic binning, comparative biology and taxonomic classification.</title>
        <authorList>
            <person name="Goeker M."/>
        </authorList>
    </citation>
    <scope>NUCLEOTIDE SEQUENCE [LARGE SCALE GENOMIC DNA]</scope>
    <source>
        <strain evidence="5 6">DSM 24995</strain>
    </source>
</reference>
<keyword evidence="1" id="KW-0805">Transcription regulation</keyword>
<evidence type="ECO:0000256" key="2">
    <source>
        <dbReference type="ARBA" id="ARBA00023125"/>
    </source>
</evidence>
<name>A0A2V3Y5V5_9FIRM</name>
<dbReference type="InterPro" id="IPR036390">
    <property type="entry name" value="WH_DNA-bd_sf"/>
</dbReference>
<dbReference type="InterPro" id="IPR050679">
    <property type="entry name" value="Bact_HTH_transcr_reg"/>
</dbReference>
<dbReference type="PROSITE" id="PS50949">
    <property type="entry name" value="HTH_GNTR"/>
    <property type="match status" value="2"/>
</dbReference>
<evidence type="ECO:0000256" key="3">
    <source>
        <dbReference type="ARBA" id="ARBA00023163"/>
    </source>
</evidence>
<dbReference type="SUPFAM" id="SSF46785">
    <property type="entry name" value="Winged helix' DNA-binding domain"/>
    <property type="match status" value="2"/>
</dbReference>
<keyword evidence="6" id="KW-1185">Reference proteome</keyword>
<dbReference type="AlphaFoldDB" id="A0A2V3Y5V5"/>
<dbReference type="RefSeq" id="WP_110323743.1">
    <property type="nucleotide sequence ID" value="NZ_QJKD01000008.1"/>
</dbReference>